<reference evidence="3" key="1">
    <citation type="submission" date="2023-08" db="EMBL/GenBank/DDBJ databases">
        <authorList>
            <person name="Audoor S."/>
            <person name="Bilcke G."/>
        </authorList>
    </citation>
    <scope>NUCLEOTIDE SEQUENCE</scope>
</reference>
<evidence type="ECO:0000313" key="3">
    <source>
        <dbReference type="EMBL" id="CAJ1943168.1"/>
    </source>
</evidence>
<dbReference type="EMBL" id="CAKOGP040001112">
    <property type="protein sequence ID" value="CAJ1943168.1"/>
    <property type="molecule type" value="Genomic_DNA"/>
</dbReference>
<feature type="region of interest" description="Disordered" evidence="1">
    <location>
        <begin position="28"/>
        <end position="83"/>
    </location>
</feature>
<sequence length="204" mass="22810">MTRPADQGIFFREHDAFGGLRQLLNGFCDPRRSMEDDDNEPGATSTENLSIKPRSQSKQARPTKDESDRKAPSITDTSVDSKEYTEIFQKDEEKWHAQREDLQEPNCLQHSSIRSTRRSQVVLFAFAAVILTIYALSSLGFTMDFAVIESQKTTAEPKNLINIGMAPKKGGAETKVEHAATSRDEMALESLEALKELVAEIKAM</sequence>
<name>A0AAD2CQL4_9STRA</name>
<feature type="compositionally biased region" description="Basic and acidic residues" evidence="1">
    <location>
        <begin position="62"/>
        <end position="71"/>
    </location>
</feature>
<protein>
    <submittedName>
        <fullName evidence="3">Uncharacterized protein</fullName>
    </submittedName>
</protein>
<evidence type="ECO:0000256" key="1">
    <source>
        <dbReference type="SAM" id="MobiDB-lite"/>
    </source>
</evidence>
<keyword evidence="2" id="KW-0812">Transmembrane</keyword>
<feature type="transmembrane region" description="Helical" evidence="2">
    <location>
        <begin position="121"/>
        <end position="143"/>
    </location>
</feature>
<organism evidence="3 4">
    <name type="scientific">Cylindrotheca closterium</name>
    <dbReference type="NCBI Taxonomy" id="2856"/>
    <lineage>
        <taxon>Eukaryota</taxon>
        <taxon>Sar</taxon>
        <taxon>Stramenopiles</taxon>
        <taxon>Ochrophyta</taxon>
        <taxon>Bacillariophyta</taxon>
        <taxon>Bacillariophyceae</taxon>
        <taxon>Bacillariophycidae</taxon>
        <taxon>Bacillariales</taxon>
        <taxon>Bacillariaceae</taxon>
        <taxon>Cylindrotheca</taxon>
    </lineage>
</organism>
<keyword evidence="4" id="KW-1185">Reference proteome</keyword>
<comment type="caution">
    <text evidence="3">The sequence shown here is derived from an EMBL/GenBank/DDBJ whole genome shotgun (WGS) entry which is preliminary data.</text>
</comment>
<evidence type="ECO:0000256" key="2">
    <source>
        <dbReference type="SAM" id="Phobius"/>
    </source>
</evidence>
<evidence type="ECO:0000313" key="4">
    <source>
        <dbReference type="Proteomes" id="UP001295423"/>
    </source>
</evidence>
<dbReference type="AlphaFoldDB" id="A0AAD2CQL4"/>
<dbReference type="Proteomes" id="UP001295423">
    <property type="component" value="Unassembled WGS sequence"/>
</dbReference>
<proteinExistence type="predicted"/>
<keyword evidence="2" id="KW-0472">Membrane</keyword>
<feature type="compositionally biased region" description="Polar residues" evidence="1">
    <location>
        <begin position="42"/>
        <end position="60"/>
    </location>
</feature>
<accession>A0AAD2CQL4</accession>
<gene>
    <name evidence="3" type="ORF">CYCCA115_LOCUS8310</name>
</gene>
<keyword evidence="2" id="KW-1133">Transmembrane helix</keyword>